<organism evidence="1">
    <name type="scientific">Opuntia streptacantha</name>
    <name type="common">Prickly pear cactus</name>
    <name type="synonym">Opuntia cardona</name>
    <dbReference type="NCBI Taxonomy" id="393608"/>
    <lineage>
        <taxon>Eukaryota</taxon>
        <taxon>Viridiplantae</taxon>
        <taxon>Streptophyta</taxon>
        <taxon>Embryophyta</taxon>
        <taxon>Tracheophyta</taxon>
        <taxon>Spermatophyta</taxon>
        <taxon>Magnoliopsida</taxon>
        <taxon>eudicotyledons</taxon>
        <taxon>Gunneridae</taxon>
        <taxon>Pentapetalae</taxon>
        <taxon>Caryophyllales</taxon>
        <taxon>Cactineae</taxon>
        <taxon>Cactaceae</taxon>
        <taxon>Opuntioideae</taxon>
        <taxon>Opuntia</taxon>
    </lineage>
</organism>
<evidence type="ECO:0000313" key="1">
    <source>
        <dbReference type="EMBL" id="MBA4681141.1"/>
    </source>
</evidence>
<accession>A0A7C9EWN9</accession>
<dbReference type="EMBL" id="GISG01289470">
    <property type="protein sequence ID" value="MBA4681141.1"/>
    <property type="molecule type" value="Transcribed_RNA"/>
</dbReference>
<reference evidence="1" key="2">
    <citation type="submission" date="2020-07" db="EMBL/GenBank/DDBJ databases">
        <authorList>
            <person name="Vera ALvarez R."/>
            <person name="Arias-Moreno D.M."/>
            <person name="Jimenez-Jacinto V."/>
            <person name="Jimenez-Bremont J.F."/>
            <person name="Swaminathan K."/>
            <person name="Moose S.P."/>
            <person name="Guerrero-Gonzalez M.L."/>
            <person name="Marino-Ramirez L."/>
            <person name="Landsman D."/>
            <person name="Rodriguez-Kessler M."/>
            <person name="Delgado-Sanchez P."/>
        </authorList>
    </citation>
    <scope>NUCLEOTIDE SEQUENCE</scope>
    <source>
        <tissue evidence="1">Cladode</tissue>
    </source>
</reference>
<sequence>MIVTFSLEGSSEGLSDHDVCLAGTFISKGVSMTHPGGNLLSARASARNHHSKTLRPQFPRGSTTDGFFNSDSGLFTPLSPKLSKSLIHSALSTPSTHSNLEFNTNPAHSNFLGNTAPMSPTYTAVLFVYDIASNLCQPTKFSDELHAGP</sequence>
<proteinExistence type="predicted"/>
<dbReference type="EMBL" id="GISG01289471">
    <property type="protein sequence ID" value="MBA4681142.1"/>
    <property type="molecule type" value="Transcribed_RNA"/>
</dbReference>
<dbReference type="AlphaFoldDB" id="A0A7C9EWN9"/>
<reference evidence="1" key="1">
    <citation type="journal article" date="2013" name="J. Plant Res.">
        <title>Effect of fungi and light on seed germination of three Opuntia species from semiarid lands of central Mexico.</title>
        <authorList>
            <person name="Delgado-Sanchez P."/>
            <person name="Jimenez-Bremont J.F."/>
            <person name="Guerrero-Gonzalez Mde L."/>
            <person name="Flores J."/>
        </authorList>
    </citation>
    <scope>NUCLEOTIDE SEQUENCE</scope>
    <source>
        <tissue evidence="1">Cladode</tissue>
    </source>
</reference>
<name>A0A7C9EWN9_OPUST</name>
<protein>
    <submittedName>
        <fullName evidence="1">Uncharacterized protein</fullName>
    </submittedName>
</protein>